<sequence>MKQIDGSSRHRARVGAGAVLDLATRKIVGWAMRDPMRVEMPKANRP</sequence>
<dbReference type="EMBL" id="JACHNZ010000025">
    <property type="protein sequence ID" value="MBB4632646.1"/>
    <property type="molecule type" value="Genomic_DNA"/>
</dbReference>
<evidence type="ECO:0000313" key="1">
    <source>
        <dbReference type="EMBL" id="MBB4632646.1"/>
    </source>
</evidence>
<dbReference type="AlphaFoldDB" id="A0A7W7F6T2"/>
<dbReference type="Proteomes" id="UP000566324">
    <property type="component" value="Unassembled WGS sequence"/>
</dbReference>
<organism evidence="1 2">
    <name type="scientific">Sphingosinicella soli</name>
    <dbReference type="NCBI Taxonomy" id="333708"/>
    <lineage>
        <taxon>Bacteria</taxon>
        <taxon>Pseudomonadati</taxon>
        <taxon>Pseudomonadota</taxon>
        <taxon>Alphaproteobacteria</taxon>
        <taxon>Sphingomonadales</taxon>
        <taxon>Sphingosinicellaceae</taxon>
        <taxon>Sphingosinicella</taxon>
    </lineage>
</organism>
<comment type="caution">
    <text evidence="1">The sequence shown here is derived from an EMBL/GenBank/DDBJ whole genome shotgun (WGS) entry which is preliminary data.</text>
</comment>
<proteinExistence type="predicted"/>
<reference evidence="1 2" key="1">
    <citation type="submission" date="2020-08" db="EMBL/GenBank/DDBJ databases">
        <title>Genomic Encyclopedia of Type Strains, Phase IV (KMG-IV): sequencing the most valuable type-strain genomes for metagenomic binning, comparative biology and taxonomic classification.</title>
        <authorList>
            <person name="Goeker M."/>
        </authorList>
    </citation>
    <scope>NUCLEOTIDE SEQUENCE [LARGE SCALE GENOMIC DNA]</scope>
    <source>
        <strain evidence="1 2">DSM 17328</strain>
    </source>
</reference>
<evidence type="ECO:0000313" key="2">
    <source>
        <dbReference type="Proteomes" id="UP000566324"/>
    </source>
</evidence>
<protein>
    <submittedName>
        <fullName evidence="1">Transposase InsO family protein</fullName>
    </submittedName>
</protein>
<gene>
    <name evidence="1" type="ORF">GGQ98_002273</name>
</gene>
<keyword evidence="2" id="KW-1185">Reference proteome</keyword>
<name>A0A7W7F6T2_9SPHN</name>
<accession>A0A7W7F6T2</accession>